<dbReference type="Gene3D" id="2.60.40.1610">
    <property type="entry name" value="Domain of unknown function DUF1254"/>
    <property type="match status" value="1"/>
</dbReference>
<dbReference type="OrthoDB" id="272779at2"/>
<dbReference type="Proteomes" id="UP000315010">
    <property type="component" value="Unassembled WGS sequence"/>
</dbReference>
<evidence type="ECO:0000259" key="3">
    <source>
        <dbReference type="Pfam" id="PF06863"/>
    </source>
</evidence>
<dbReference type="AlphaFoldDB" id="A0A5C5Z1Y1"/>
<evidence type="ECO:0000259" key="2">
    <source>
        <dbReference type="Pfam" id="PF06742"/>
    </source>
</evidence>
<reference evidence="4 5" key="1">
    <citation type="submission" date="2019-02" db="EMBL/GenBank/DDBJ databases">
        <title>Deep-cultivation of Planctomycetes and their phenomic and genomic characterization uncovers novel biology.</title>
        <authorList>
            <person name="Wiegand S."/>
            <person name="Jogler M."/>
            <person name="Boedeker C."/>
            <person name="Pinto D."/>
            <person name="Vollmers J."/>
            <person name="Rivas-Marin E."/>
            <person name="Kohn T."/>
            <person name="Peeters S.H."/>
            <person name="Heuer A."/>
            <person name="Rast P."/>
            <person name="Oberbeckmann S."/>
            <person name="Bunk B."/>
            <person name="Jeske O."/>
            <person name="Meyerdierks A."/>
            <person name="Storesund J.E."/>
            <person name="Kallscheuer N."/>
            <person name="Luecker S."/>
            <person name="Lage O.M."/>
            <person name="Pohl T."/>
            <person name="Merkel B.J."/>
            <person name="Hornburger P."/>
            <person name="Mueller R.-W."/>
            <person name="Bruemmer F."/>
            <person name="Labrenz M."/>
            <person name="Spormann A.M."/>
            <person name="Op Den Camp H."/>
            <person name="Overmann J."/>
            <person name="Amann R."/>
            <person name="Jetten M.S.M."/>
            <person name="Mascher T."/>
            <person name="Medema M.H."/>
            <person name="Devos D.P."/>
            <person name="Kaster A.-K."/>
            <person name="Ovreas L."/>
            <person name="Rohde M."/>
            <person name="Galperin M.Y."/>
            <person name="Jogler C."/>
        </authorList>
    </citation>
    <scope>NUCLEOTIDE SEQUENCE [LARGE SCALE GENOMIC DNA]</scope>
    <source>
        <strain evidence="4 5">CA13</strain>
    </source>
</reference>
<organism evidence="4 5">
    <name type="scientific">Novipirellula herctigrandis</name>
    <dbReference type="NCBI Taxonomy" id="2527986"/>
    <lineage>
        <taxon>Bacteria</taxon>
        <taxon>Pseudomonadati</taxon>
        <taxon>Planctomycetota</taxon>
        <taxon>Planctomycetia</taxon>
        <taxon>Pirellulales</taxon>
        <taxon>Pirellulaceae</taxon>
        <taxon>Novipirellula</taxon>
    </lineage>
</organism>
<dbReference type="InterPro" id="IPR010679">
    <property type="entry name" value="DUF1254"/>
</dbReference>
<dbReference type="SUPFAM" id="SSF160935">
    <property type="entry name" value="VPA0735-like"/>
    <property type="match status" value="1"/>
</dbReference>
<dbReference type="EMBL" id="SJPJ01000001">
    <property type="protein sequence ID" value="TWT81392.1"/>
    <property type="molecule type" value="Genomic_DNA"/>
</dbReference>
<feature type="signal peptide" evidence="1">
    <location>
        <begin position="1"/>
        <end position="22"/>
    </location>
</feature>
<dbReference type="InterPro" id="IPR010621">
    <property type="entry name" value="DUF1214"/>
</dbReference>
<dbReference type="PANTHER" id="PTHR36509">
    <property type="entry name" value="BLL3101 PROTEIN"/>
    <property type="match status" value="1"/>
</dbReference>
<keyword evidence="5" id="KW-1185">Reference proteome</keyword>
<protein>
    <recommendedName>
        <fullName evidence="6">DUF1254 domain-containing protein</fullName>
    </recommendedName>
</protein>
<keyword evidence="1" id="KW-0732">Signal</keyword>
<evidence type="ECO:0000313" key="4">
    <source>
        <dbReference type="EMBL" id="TWT81392.1"/>
    </source>
</evidence>
<dbReference type="Pfam" id="PF06742">
    <property type="entry name" value="DUF1214"/>
    <property type="match status" value="1"/>
</dbReference>
<dbReference type="PANTHER" id="PTHR36509:SF3">
    <property type="entry name" value="SIGNAL PEPTIDE PROTEIN"/>
    <property type="match status" value="1"/>
</dbReference>
<evidence type="ECO:0008006" key="6">
    <source>
        <dbReference type="Google" id="ProtNLM"/>
    </source>
</evidence>
<feature type="domain" description="DUF1214" evidence="2">
    <location>
        <begin position="381"/>
        <end position="502"/>
    </location>
</feature>
<gene>
    <name evidence="4" type="ORF">CA13_28450</name>
</gene>
<comment type="caution">
    <text evidence="4">The sequence shown here is derived from an EMBL/GenBank/DDBJ whole genome shotgun (WGS) entry which is preliminary data.</text>
</comment>
<feature type="domain" description="DUF1254" evidence="3">
    <location>
        <begin position="114"/>
        <end position="224"/>
    </location>
</feature>
<proteinExistence type="predicted"/>
<dbReference type="InterPro" id="IPR037050">
    <property type="entry name" value="DUF1254_sf"/>
</dbReference>
<dbReference type="InterPro" id="IPR037049">
    <property type="entry name" value="DUF1214_C_sf"/>
</dbReference>
<feature type="chain" id="PRO_5022741124" description="DUF1254 domain-containing protein" evidence="1">
    <location>
        <begin position="23"/>
        <end position="526"/>
    </location>
</feature>
<evidence type="ECO:0000313" key="5">
    <source>
        <dbReference type="Proteomes" id="UP000315010"/>
    </source>
</evidence>
<sequence length="526" mass="59889" precursor="true">MKKPSLTIPLLCSVFVSGTVHAQKAPTQSEAEFQKLMPVTGDVDTYFGKFKLDHSFPAVGEAEKIYDLMDHQRASQLYLWGLPLVGMTRWHQGYYDAYEDYDYNVLLDIKRFDERRGVLTANETTHYYWGFGNTRDAAVMLNVPECLAVGMIVDMWQQSPTDIGIFGPNAGKGDNLVIVGPNTPAEAIPEPADGVAIHKVSTDRVYYLLRLLGTPEDVEAAIRKVRIYSYGEESKPIKIIDAEDKFVPMYQPRGLAYWEMLHFAINQEVVQERDRLFMYWLKGLGIEKGKPFNPTERQKKILIDSTKTGELMAKTLVYNERLDGVLRQNNWRMILGGKRGDGIKNTQRTKYYDIFDPRARYTYEAITTSPAMTIPKPGTAQAYIGKFEDEDGGRLQGGNNYVIHIQKDVPAELFWSVVIYDTDTRCLLDNRAGPAGGKASMGELVAPYLRKIMKKKDPRKNADGSYYMLLGPDPAPKGWEINHVQTIEGRGWFPYIRAYAAKAEFFNDEYKFPTIKKVKDFSEYTK</sequence>
<accession>A0A5C5Z1Y1</accession>
<dbReference type="RefSeq" id="WP_146397308.1">
    <property type="nucleotide sequence ID" value="NZ_SJPJ01000001.1"/>
</dbReference>
<dbReference type="Gene3D" id="2.60.120.600">
    <property type="entry name" value="Domain of unknown function DUF1214, C-terminal domain"/>
    <property type="match status" value="1"/>
</dbReference>
<evidence type="ECO:0000256" key="1">
    <source>
        <dbReference type="SAM" id="SignalP"/>
    </source>
</evidence>
<dbReference type="Gene3D" id="1.10.3360.10">
    <property type="entry name" value="VPA0735-like domain"/>
    <property type="match status" value="1"/>
</dbReference>
<name>A0A5C5Z1Y1_9BACT</name>
<dbReference type="Pfam" id="PF06863">
    <property type="entry name" value="DUF1254"/>
    <property type="match status" value="1"/>
</dbReference>